<name>A0A9W6Y0D0_9STRA</name>
<dbReference type="EMBL" id="BSXT01002518">
    <property type="protein sequence ID" value="GMF49354.1"/>
    <property type="molecule type" value="Genomic_DNA"/>
</dbReference>
<keyword evidence="3" id="KW-1185">Reference proteome</keyword>
<feature type="transmembrane region" description="Helical" evidence="1">
    <location>
        <begin position="167"/>
        <end position="187"/>
    </location>
</feature>
<evidence type="ECO:0000313" key="3">
    <source>
        <dbReference type="Proteomes" id="UP001165121"/>
    </source>
</evidence>
<keyword evidence="1" id="KW-0812">Transmembrane</keyword>
<organism evidence="2 3">
    <name type="scientific">Phytophthora fragariaefolia</name>
    <dbReference type="NCBI Taxonomy" id="1490495"/>
    <lineage>
        <taxon>Eukaryota</taxon>
        <taxon>Sar</taxon>
        <taxon>Stramenopiles</taxon>
        <taxon>Oomycota</taxon>
        <taxon>Peronosporomycetes</taxon>
        <taxon>Peronosporales</taxon>
        <taxon>Peronosporaceae</taxon>
        <taxon>Phytophthora</taxon>
    </lineage>
</organism>
<sequence length="236" mass="26329">MDELLEIATQWQRTFAPVELLPAYCGVGTCFVLAWVVSTPLRNVDGTFAGEVWRVMSLNGSLWNDYLHQYNKVLLNSEVRQLRGLTYVYAPWEAVFAVPVQVLADNEQHYGDYGRMLRKWWIATYTTFDAFLPDLGLNTACSVRNCAIATKGAVVACLRRLGEALRVALLVIRFLLALAFFAPMAAYDLVEFAFLGEAGVTLALTALNRTNYIFDWTTMSTPGSVIFVVVGIVAHI</sequence>
<evidence type="ECO:0000256" key="1">
    <source>
        <dbReference type="SAM" id="Phobius"/>
    </source>
</evidence>
<reference evidence="2" key="1">
    <citation type="submission" date="2023-04" db="EMBL/GenBank/DDBJ databases">
        <title>Phytophthora fragariaefolia NBRC 109709.</title>
        <authorList>
            <person name="Ichikawa N."/>
            <person name="Sato H."/>
            <person name="Tonouchi N."/>
        </authorList>
    </citation>
    <scope>NUCLEOTIDE SEQUENCE</scope>
    <source>
        <strain evidence="2">NBRC 109709</strain>
    </source>
</reference>
<comment type="caution">
    <text evidence="2">The sequence shown here is derived from an EMBL/GenBank/DDBJ whole genome shotgun (WGS) entry which is preliminary data.</text>
</comment>
<feature type="transmembrane region" description="Helical" evidence="1">
    <location>
        <begin position="213"/>
        <end position="234"/>
    </location>
</feature>
<keyword evidence="1" id="KW-1133">Transmembrane helix</keyword>
<keyword evidence="1" id="KW-0472">Membrane</keyword>
<proteinExistence type="predicted"/>
<dbReference type="Proteomes" id="UP001165121">
    <property type="component" value="Unassembled WGS sequence"/>
</dbReference>
<dbReference type="AlphaFoldDB" id="A0A9W6Y0D0"/>
<evidence type="ECO:0000313" key="2">
    <source>
        <dbReference type="EMBL" id="GMF49354.1"/>
    </source>
</evidence>
<dbReference type="OrthoDB" id="89997at2759"/>
<feature type="transmembrane region" description="Helical" evidence="1">
    <location>
        <begin position="20"/>
        <end position="37"/>
    </location>
</feature>
<protein>
    <submittedName>
        <fullName evidence="2">Unnamed protein product</fullName>
    </submittedName>
</protein>
<accession>A0A9W6Y0D0</accession>
<gene>
    <name evidence="2" type="ORF">Pfra01_001947900</name>
</gene>